<dbReference type="AlphaFoldDB" id="A0A345XYS1"/>
<sequence>MVSMYDAIGIEVRPTASGDCRVTVAGELDVCSAPAVRTALRDAVSRHDRVEVDCAGLRFCDCAGLSALQSAAHAARTAGTELRLYAVPQALARLLRHFRIEGVSVAGQPPPGARPDVPPSRRTRDPTATPATALLR</sequence>
<dbReference type="InterPro" id="IPR036513">
    <property type="entry name" value="STAS_dom_sf"/>
</dbReference>
<feature type="compositionally biased region" description="Low complexity" evidence="1">
    <location>
        <begin position="126"/>
        <end position="136"/>
    </location>
</feature>
<feature type="domain" description="STAS" evidence="2">
    <location>
        <begin position="22"/>
        <end position="96"/>
    </location>
</feature>
<dbReference type="Gene3D" id="3.30.750.24">
    <property type="entry name" value="STAS domain"/>
    <property type="match status" value="1"/>
</dbReference>
<evidence type="ECO:0000313" key="4">
    <source>
        <dbReference type="Proteomes" id="UP000254425"/>
    </source>
</evidence>
<evidence type="ECO:0000259" key="2">
    <source>
        <dbReference type="PROSITE" id="PS50801"/>
    </source>
</evidence>
<dbReference type="PROSITE" id="PS50801">
    <property type="entry name" value="STAS"/>
    <property type="match status" value="1"/>
</dbReference>
<reference evidence="3 4" key="1">
    <citation type="submission" date="2018-07" db="EMBL/GenBank/DDBJ databases">
        <title>Draft genome of the type strain Streptomyces armeniacus ATCC 15676.</title>
        <authorList>
            <person name="Labana P."/>
            <person name="Gosse J.T."/>
            <person name="Boddy C.N."/>
        </authorList>
    </citation>
    <scope>NUCLEOTIDE SEQUENCE [LARGE SCALE GENOMIC DNA]</scope>
    <source>
        <strain evidence="3 4">ATCC 15676</strain>
    </source>
</reference>
<dbReference type="Pfam" id="PF13466">
    <property type="entry name" value="STAS_2"/>
    <property type="match status" value="1"/>
</dbReference>
<protein>
    <submittedName>
        <fullName evidence="3">Anti-sigma factor antagonist</fullName>
    </submittedName>
</protein>
<dbReference type="KEGG" id="sarm:DVA86_33775"/>
<feature type="region of interest" description="Disordered" evidence="1">
    <location>
        <begin position="104"/>
        <end position="136"/>
    </location>
</feature>
<evidence type="ECO:0000313" key="3">
    <source>
        <dbReference type="EMBL" id="AXK36787.1"/>
    </source>
</evidence>
<dbReference type="InterPro" id="IPR002645">
    <property type="entry name" value="STAS_dom"/>
</dbReference>
<gene>
    <name evidence="3" type="ORF">DVA86_33775</name>
</gene>
<dbReference type="InterPro" id="IPR052746">
    <property type="entry name" value="MlaB_ABC_Transporter"/>
</dbReference>
<dbReference type="EMBL" id="CP031320">
    <property type="protein sequence ID" value="AXK36787.1"/>
    <property type="molecule type" value="Genomic_DNA"/>
</dbReference>
<dbReference type="PANTHER" id="PTHR35849:SF2">
    <property type="entry name" value="BLR2341 PROTEIN"/>
    <property type="match status" value="1"/>
</dbReference>
<feature type="compositionally biased region" description="Pro residues" evidence="1">
    <location>
        <begin position="108"/>
        <end position="118"/>
    </location>
</feature>
<proteinExistence type="predicted"/>
<dbReference type="InterPro" id="IPR058548">
    <property type="entry name" value="MlaB-like_STAS"/>
</dbReference>
<evidence type="ECO:0000256" key="1">
    <source>
        <dbReference type="SAM" id="MobiDB-lite"/>
    </source>
</evidence>
<dbReference type="CDD" id="cd07043">
    <property type="entry name" value="STAS_anti-anti-sigma_factors"/>
    <property type="match status" value="1"/>
</dbReference>
<accession>A0A345XYS1</accession>
<name>A0A345XYS1_9ACTN</name>
<dbReference type="Proteomes" id="UP000254425">
    <property type="component" value="Chromosome"/>
</dbReference>
<dbReference type="SUPFAM" id="SSF52091">
    <property type="entry name" value="SpoIIaa-like"/>
    <property type="match status" value="1"/>
</dbReference>
<organism evidence="3 4">
    <name type="scientific">Streptomyces armeniacus</name>
    <dbReference type="NCBI Taxonomy" id="83291"/>
    <lineage>
        <taxon>Bacteria</taxon>
        <taxon>Bacillati</taxon>
        <taxon>Actinomycetota</taxon>
        <taxon>Actinomycetes</taxon>
        <taxon>Kitasatosporales</taxon>
        <taxon>Streptomycetaceae</taxon>
        <taxon>Streptomyces</taxon>
    </lineage>
</organism>
<dbReference type="PANTHER" id="PTHR35849">
    <property type="entry name" value="BLR2341 PROTEIN"/>
    <property type="match status" value="1"/>
</dbReference>
<keyword evidence="4" id="KW-1185">Reference proteome</keyword>